<dbReference type="InterPro" id="IPR008638">
    <property type="entry name" value="FhaB/CdiA-like_TPS"/>
</dbReference>
<dbReference type="SMART" id="SM00912">
    <property type="entry name" value="Haemagg_act"/>
    <property type="match status" value="1"/>
</dbReference>
<evidence type="ECO:0000256" key="1">
    <source>
        <dbReference type="SAM" id="MobiDB-lite"/>
    </source>
</evidence>
<accession>A0ABQ6CCV8</accession>
<dbReference type="InterPro" id="IPR011050">
    <property type="entry name" value="Pectin_lyase_fold/virulence"/>
</dbReference>
<keyword evidence="5" id="KW-1185">Reference proteome</keyword>
<dbReference type="Pfam" id="PF05860">
    <property type="entry name" value="TPS"/>
    <property type="match status" value="1"/>
</dbReference>
<feature type="region of interest" description="Disordered" evidence="1">
    <location>
        <begin position="378"/>
        <end position="397"/>
    </location>
</feature>
<dbReference type="SUPFAM" id="SSF51126">
    <property type="entry name" value="Pectin lyase-like"/>
    <property type="match status" value="1"/>
</dbReference>
<dbReference type="InterPro" id="IPR012334">
    <property type="entry name" value="Pectin_lyas_fold"/>
</dbReference>
<evidence type="ECO:0000313" key="4">
    <source>
        <dbReference type="EMBL" id="GLS17775.1"/>
    </source>
</evidence>
<proteinExistence type="predicted"/>
<name>A0ABQ6CCV8_9HYPH</name>
<comment type="caution">
    <text evidence="4">The sequence shown here is derived from an EMBL/GenBank/DDBJ whole genome shotgun (WGS) entry which is preliminary data.</text>
</comment>
<organism evidence="4 5">
    <name type="scientific">Labrys miyagiensis</name>
    <dbReference type="NCBI Taxonomy" id="346912"/>
    <lineage>
        <taxon>Bacteria</taxon>
        <taxon>Pseudomonadati</taxon>
        <taxon>Pseudomonadota</taxon>
        <taxon>Alphaproteobacteria</taxon>
        <taxon>Hyphomicrobiales</taxon>
        <taxon>Xanthobacteraceae</taxon>
        <taxon>Labrys</taxon>
    </lineage>
</organism>
<keyword evidence="2" id="KW-0732">Signal</keyword>
<sequence>MPVLRLKSLFRLSLGLITASTSALLAGMPALAQQVIPDGGTATQMGTPTAVGRPTVEIATPNASGISHNTYTDFSVGAAGLNLDNSTANPNLKGSPFASTIVNEVTSSRRSTIGGPIEVLGSSAHIIIANPNGITVDGGSFINTGGVVLSGGTVSYAPSLTSPGMVNAIVSSGSDIEVTGKGLAGVMPTLQLLASKIRIDGPVTNGTFTTDQTTGDKKFNASGDIGINAGDADLTLDSKVSPLGLATGWATKTRSGNGNSNEILVDVTPQGSLSASSIQIAVNARGAGVSYAGTGNASLGNFTITNDGKVTIIGAPPDARIPADTKTKAAQIKAETVLKIKARSIDIRNGPTAQATLASQSGSVTLLANDGDINLEGAISGSQRQAPDALIRPQATR</sequence>
<dbReference type="EMBL" id="BSPC01000005">
    <property type="protein sequence ID" value="GLS17775.1"/>
    <property type="molecule type" value="Genomic_DNA"/>
</dbReference>
<dbReference type="NCBIfam" id="TIGR01901">
    <property type="entry name" value="adhes_NPXG"/>
    <property type="match status" value="1"/>
</dbReference>
<dbReference type="Proteomes" id="UP001156882">
    <property type="component" value="Unassembled WGS sequence"/>
</dbReference>
<reference evidence="5" key="1">
    <citation type="journal article" date="2019" name="Int. J. Syst. Evol. Microbiol.">
        <title>The Global Catalogue of Microorganisms (GCM) 10K type strain sequencing project: providing services to taxonomists for standard genome sequencing and annotation.</title>
        <authorList>
            <consortium name="The Broad Institute Genomics Platform"/>
            <consortium name="The Broad Institute Genome Sequencing Center for Infectious Disease"/>
            <person name="Wu L."/>
            <person name="Ma J."/>
        </authorList>
    </citation>
    <scope>NUCLEOTIDE SEQUENCE [LARGE SCALE GENOMIC DNA]</scope>
    <source>
        <strain evidence="5">NBRC 101365</strain>
    </source>
</reference>
<feature type="domain" description="Filamentous haemagglutinin FhaB/tRNA nuclease CdiA-like TPS" evidence="3">
    <location>
        <begin position="50"/>
        <end position="158"/>
    </location>
</feature>
<dbReference type="RefSeq" id="WP_284310579.1">
    <property type="nucleotide sequence ID" value="NZ_BSPC01000005.1"/>
</dbReference>
<feature type="chain" id="PRO_5046850668" description="Filamentous haemagglutinin FhaB/tRNA nuclease CdiA-like TPS domain-containing protein" evidence="2">
    <location>
        <begin position="33"/>
        <end position="397"/>
    </location>
</feature>
<protein>
    <recommendedName>
        <fullName evidence="3">Filamentous haemagglutinin FhaB/tRNA nuclease CdiA-like TPS domain-containing protein</fullName>
    </recommendedName>
</protein>
<evidence type="ECO:0000256" key="2">
    <source>
        <dbReference type="SAM" id="SignalP"/>
    </source>
</evidence>
<evidence type="ECO:0000313" key="5">
    <source>
        <dbReference type="Proteomes" id="UP001156882"/>
    </source>
</evidence>
<evidence type="ECO:0000259" key="3">
    <source>
        <dbReference type="SMART" id="SM00912"/>
    </source>
</evidence>
<dbReference type="Gene3D" id="2.160.20.10">
    <property type="entry name" value="Single-stranded right-handed beta-helix, Pectin lyase-like"/>
    <property type="match status" value="1"/>
</dbReference>
<feature type="signal peptide" evidence="2">
    <location>
        <begin position="1"/>
        <end position="32"/>
    </location>
</feature>
<gene>
    <name evidence="4" type="ORF">GCM10007874_07900</name>
</gene>